<dbReference type="SFLD" id="SFLDG01136">
    <property type="entry name" value="C1.6:_Phosphoserine_Phosphatas"/>
    <property type="match status" value="1"/>
</dbReference>
<evidence type="ECO:0000256" key="1">
    <source>
        <dbReference type="ARBA" id="ARBA00001946"/>
    </source>
</evidence>
<dbReference type="GO" id="GO:0016788">
    <property type="term" value="F:hydrolase activity, acting on ester bonds"/>
    <property type="evidence" value="ECO:0007669"/>
    <property type="project" value="InterPro"/>
</dbReference>
<dbReference type="AlphaFoldDB" id="A0A9D2AEG6"/>
<dbReference type="Gene3D" id="3.40.50.1000">
    <property type="entry name" value="HAD superfamily/HAD-like"/>
    <property type="match status" value="1"/>
</dbReference>
<evidence type="ECO:0000256" key="2">
    <source>
        <dbReference type="ARBA" id="ARBA00005893"/>
    </source>
</evidence>
<comment type="cofactor">
    <cofactor evidence="1 7">
        <name>Mg(2+)</name>
        <dbReference type="ChEBI" id="CHEBI:18420"/>
    </cofactor>
</comment>
<dbReference type="PANTHER" id="PTHR21485:SF3">
    <property type="entry name" value="N-ACYLNEURAMINATE CYTIDYLYLTRANSFERASE"/>
    <property type="match status" value="1"/>
</dbReference>
<dbReference type="EMBL" id="DXFW01000040">
    <property type="protein sequence ID" value="HIX06818.1"/>
    <property type="molecule type" value="Genomic_DNA"/>
</dbReference>
<gene>
    <name evidence="8" type="ORF">H9865_12090</name>
</gene>
<dbReference type="SUPFAM" id="SSF56784">
    <property type="entry name" value="HAD-like"/>
    <property type="match status" value="1"/>
</dbReference>
<protein>
    <submittedName>
        <fullName evidence="8">HAD-IIIA family hydrolase</fullName>
    </submittedName>
</protein>
<evidence type="ECO:0000256" key="3">
    <source>
        <dbReference type="ARBA" id="ARBA00011881"/>
    </source>
</evidence>
<keyword evidence="4 7" id="KW-0479">Metal-binding</keyword>
<dbReference type="SFLD" id="SFLDS00003">
    <property type="entry name" value="Haloacid_Dehalogenase"/>
    <property type="match status" value="1"/>
</dbReference>
<reference evidence="8" key="1">
    <citation type="journal article" date="2021" name="PeerJ">
        <title>Extensive microbial diversity within the chicken gut microbiome revealed by metagenomics and culture.</title>
        <authorList>
            <person name="Gilroy R."/>
            <person name="Ravi A."/>
            <person name="Getino M."/>
            <person name="Pursley I."/>
            <person name="Horton D.L."/>
            <person name="Alikhan N.F."/>
            <person name="Baker D."/>
            <person name="Gharbi K."/>
            <person name="Hall N."/>
            <person name="Watson M."/>
            <person name="Adriaenssens E.M."/>
            <person name="Foster-Nyarko E."/>
            <person name="Jarju S."/>
            <person name="Secka A."/>
            <person name="Antonio M."/>
            <person name="Oren A."/>
            <person name="Chaudhuri R.R."/>
            <person name="La Ragione R."/>
            <person name="Hildebrand F."/>
            <person name="Pallen M.J."/>
        </authorList>
    </citation>
    <scope>NUCLEOTIDE SEQUENCE</scope>
    <source>
        <strain evidence="8">2239</strain>
    </source>
</reference>
<proteinExistence type="inferred from homology"/>
<feature type="binding site" evidence="7">
    <location>
        <position position="10"/>
    </location>
    <ligand>
        <name>Mg(2+)</name>
        <dbReference type="ChEBI" id="CHEBI:18420"/>
    </ligand>
</feature>
<dbReference type="FunFam" id="3.40.50.1000:FF:000029">
    <property type="entry name" value="3-deoxy-D-manno-octulosonate 8-phosphate phosphatase KdsC"/>
    <property type="match status" value="1"/>
</dbReference>
<accession>A0A9D2AEG6</accession>
<comment type="subunit">
    <text evidence="3">Homotetramer.</text>
</comment>
<dbReference type="Proteomes" id="UP000824193">
    <property type="component" value="Unassembled WGS sequence"/>
</dbReference>
<dbReference type="InterPro" id="IPR010023">
    <property type="entry name" value="KdsC_fam"/>
</dbReference>
<dbReference type="NCBIfam" id="TIGR01662">
    <property type="entry name" value="HAD-SF-IIIA"/>
    <property type="match status" value="1"/>
</dbReference>
<dbReference type="Pfam" id="PF00702">
    <property type="entry name" value="Hydrolase"/>
    <property type="match status" value="1"/>
</dbReference>
<comment type="similarity">
    <text evidence="2">Belongs to the KdsC family.</text>
</comment>
<dbReference type="InterPro" id="IPR023214">
    <property type="entry name" value="HAD_sf"/>
</dbReference>
<dbReference type="InterPro" id="IPR050793">
    <property type="entry name" value="CMP-NeuNAc_synthase"/>
</dbReference>
<evidence type="ECO:0000256" key="4">
    <source>
        <dbReference type="ARBA" id="ARBA00022723"/>
    </source>
</evidence>
<evidence type="ECO:0000256" key="6">
    <source>
        <dbReference type="ARBA" id="ARBA00022842"/>
    </source>
</evidence>
<dbReference type="CDD" id="cd01630">
    <property type="entry name" value="HAD_KDO-like"/>
    <property type="match status" value="1"/>
</dbReference>
<dbReference type="InterPro" id="IPR006549">
    <property type="entry name" value="HAD-SF_hydro_IIIA"/>
</dbReference>
<comment type="caution">
    <text evidence="8">The sequence shown here is derived from an EMBL/GenBank/DDBJ whole genome shotgun (WGS) entry which is preliminary data.</text>
</comment>
<dbReference type="GO" id="GO:0046872">
    <property type="term" value="F:metal ion binding"/>
    <property type="evidence" value="ECO:0007669"/>
    <property type="project" value="UniProtKB-KW"/>
</dbReference>
<evidence type="ECO:0000313" key="8">
    <source>
        <dbReference type="EMBL" id="HIX06818.1"/>
    </source>
</evidence>
<sequence>MNDIQLLVLDVDGTLTDGGLYLDSTGNETKKFSVRDGAGLTLARAAGIRVMILTGRESEPVRRRAAELHLDWCVQNCKDKAAYLAAFMKEEGLAREQVAYVGDDWNDLAAMNLAGFVACPADAEEMVRRRADYVSPRKGGEGAVRDAVVFLLRRQGRFEALVEQVYGAKG</sequence>
<feature type="binding site" evidence="7">
    <location>
        <position position="103"/>
    </location>
    <ligand>
        <name>Mg(2+)</name>
        <dbReference type="ChEBI" id="CHEBI:18420"/>
    </ligand>
</feature>
<reference evidence="8" key="2">
    <citation type="submission" date="2021-04" db="EMBL/GenBank/DDBJ databases">
        <authorList>
            <person name="Gilroy R."/>
        </authorList>
    </citation>
    <scope>NUCLEOTIDE SEQUENCE</scope>
    <source>
        <strain evidence="8">2239</strain>
    </source>
</reference>
<dbReference type="PANTHER" id="PTHR21485">
    <property type="entry name" value="HAD SUPERFAMILY MEMBERS CMAS AND KDSC"/>
    <property type="match status" value="1"/>
</dbReference>
<dbReference type="SFLD" id="SFLDG01138">
    <property type="entry name" value="C1.6.2:_Deoxy-d-mannose-octulo"/>
    <property type="match status" value="1"/>
</dbReference>
<evidence type="ECO:0000256" key="5">
    <source>
        <dbReference type="ARBA" id="ARBA00022801"/>
    </source>
</evidence>
<keyword evidence="5 8" id="KW-0378">Hydrolase</keyword>
<keyword evidence="6 7" id="KW-0460">Magnesium</keyword>
<evidence type="ECO:0000256" key="7">
    <source>
        <dbReference type="PIRSR" id="PIRSR006118-2"/>
    </source>
</evidence>
<name>A0A9D2AEG6_9FIRM</name>
<evidence type="ECO:0000313" key="9">
    <source>
        <dbReference type="Proteomes" id="UP000824193"/>
    </source>
</evidence>
<organism evidence="8 9">
    <name type="scientific">Candidatus Allofournierella pullicola</name>
    <dbReference type="NCBI Taxonomy" id="2838596"/>
    <lineage>
        <taxon>Bacteria</taxon>
        <taxon>Bacillati</taxon>
        <taxon>Bacillota</taxon>
        <taxon>Clostridia</taxon>
        <taxon>Eubacteriales</taxon>
        <taxon>Oscillospiraceae</taxon>
        <taxon>Allofournierella</taxon>
    </lineage>
</organism>
<dbReference type="GO" id="GO:0008781">
    <property type="term" value="F:N-acylneuraminate cytidylyltransferase activity"/>
    <property type="evidence" value="ECO:0007669"/>
    <property type="project" value="TreeGrafter"/>
</dbReference>
<feature type="binding site" evidence="7">
    <location>
        <position position="12"/>
    </location>
    <ligand>
        <name>substrate</name>
    </ligand>
</feature>
<dbReference type="InterPro" id="IPR036412">
    <property type="entry name" value="HAD-like_sf"/>
</dbReference>
<dbReference type="PIRSF" id="PIRSF006118">
    <property type="entry name" value="KDO8-P_Ptase"/>
    <property type="match status" value="1"/>
</dbReference>
<dbReference type="NCBIfam" id="TIGR01670">
    <property type="entry name" value="KdsC-phosphatas"/>
    <property type="match status" value="1"/>
</dbReference>